<reference evidence="1 2" key="1">
    <citation type="submission" date="2020-04" db="EMBL/GenBank/DDBJ databases">
        <authorList>
            <person name="Wallbank WR R."/>
            <person name="Pardo Diaz C."/>
            <person name="Kozak K."/>
            <person name="Martin S."/>
            <person name="Jiggins C."/>
            <person name="Moest M."/>
            <person name="Warren A I."/>
            <person name="Byers J.R.P. K."/>
            <person name="Montejo-Kovacevich G."/>
            <person name="Yen C E."/>
        </authorList>
    </citation>
    <scope>NUCLEOTIDE SEQUENCE [LARGE SCALE GENOMIC DNA]</scope>
</reference>
<comment type="caution">
    <text evidence="1">The sequence shown here is derived from an EMBL/GenBank/DDBJ whole genome shotgun (WGS) entry which is preliminary data.</text>
</comment>
<dbReference type="Proteomes" id="UP000494106">
    <property type="component" value="Unassembled WGS sequence"/>
</dbReference>
<evidence type="ECO:0000313" key="2">
    <source>
        <dbReference type="Proteomes" id="UP000494106"/>
    </source>
</evidence>
<evidence type="ECO:0000313" key="1">
    <source>
        <dbReference type="EMBL" id="CAB3236675.1"/>
    </source>
</evidence>
<sequence>MPAAAAHLQTLLRTGESPCVGPLLVDWSSLSTVTLNYGSCNVDALLCDDDRPRPLAHPFIFQILFLSESLTDKC</sequence>
<dbReference type="EMBL" id="CADEBC010000488">
    <property type="protein sequence ID" value="CAB3236675.1"/>
    <property type="molecule type" value="Genomic_DNA"/>
</dbReference>
<accession>A0A8S0ZSE8</accession>
<proteinExistence type="predicted"/>
<organism evidence="1 2">
    <name type="scientific">Arctia plantaginis</name>
    <name type="common">Wood tiger moth</name>
    <name type="synonym">Phalaena plantaginis</name>
    <dbReference type="NCBI Taxonomy" id="874455"/>
    <lineage>
        <taxon>Eukaryota</taxon>
        <taxon>Metazoa</taxon>
        <taxon>Ecdysozoa</taxon>
        <taxon>Arthropoda</taxon>
        <taxon>Hexapoda</taxon>
        <taxon>Insecta</taxon>
        <taxon>Pterygota</taxon>
        <taxon>Neoptera</taxon>
        <taxon>Endopterygota</taxon>
        <taxon>Lepidoptera</taxon>
        <taxon>Glossata</taxon>
        <taxon>Ditrysia</taxon>
        <taxon>Noctuoidea</taxon>
        <taxon>Erebidae</taxon>
        <taxon>Arctiinae</taxon>
        <taxon>Arctia</taxon>
    </lineage>
</organism>
<keyword evidence="2" id="KW-1185">Reference proteome</keyword>
<name>A0A8S0ZSE8_ARCPL</name>
<dbReference type="AlphaFoldDB" id="A0A8S0ZSE8"/>
<protein>
    <submittedName>
        <fullName evidence="1">Uncharacterized protein</fullName>
    </submittedName>
</protein>
<gene>
    <name evidence="1" type="ORF">APLA_LOCUS6629</name>
</gene>